<name>A0A067GQ47_CITSI</name>
<protein>
    <recommendedName>
        <fullName evidence="3">glucan endo-1,3-beta-D-glucosidase</fullName>
        <ecNumber evidence="3">3.2.1.39</ecNumber>
    </recommendedName>
</protein>
<dbReference type="InterPro" id="IPR044965">
    <property type="entry name" value="Glyco_hydro_17_plant"/>
</dbReference>
<dbReference type="InterPro" id="IPR000490">
    <property type="entry name" value="Glyco_hydro_17"/>
</dbReference>
<accession>A0A067GQ47</accession>
<evidence type="ECO:0000313" key="9">
    <source>
        <dbReference type="Proteomes" id="UP000027120"/>
    </source>
</evidence>
<dbReference type="InterPro" id="IPR017853">
    <property type="entry name" value="GH"/>
</dbReference>
<dbReference type="EC" id="3.2.1.39" evidence="3"/>
<comment type="similarity">
    <text evidence="2 6">Belongs to the glycosyl hydrolase 17 family.</text>
</comment>
<dbReference type="Proteomes" id="UP000027120">
    <property type="component" value="Unassembled WGS sequence"/>
</dbReference>
<dbReference type="GO" id="GO:0005975">
    <property type="term" value="P:carbohydrate metabolic process"/>
    <property type="evidence" value="ECO:0007669"/>
    <property type="project" value="InterPro"/>
</dbReference>
<dbReference type="PROSITE" id="PS00587">
    <property type="entry name" value="GLYCOSYL_HYDROL_F17"/>
    <property type="match status" value="1"/>
</dbReference>
<evidence type="ECO:0000313" key="8">
    <source>
        <dbReference type="EMBL" id="KDO80805.1"/>
    </source>
</evidence>
<dbReference type="KEGG" id="cit:107176318"/>
<sequence>MESIWARGMLVAAAILVIRIQLLAFTGANVIGVNYGLNGDNLPPPEQVIDLYGRCQINFVRLFEPRHEVLEALRGRPQLLSLGTKNEEIQSIASSQQASDEWVKTHVVPFVDNVNIGYITVGNEVIPGTNAQYVGQAINNILNSLNNYGITKQIKVTTVLPGTSLASSYPPSAGAFTNEAAAVLKDIAQNLWHRGFPIMINVYPYFAYASDPSHISLDYALFQSKDPVVRDGPYLYYNLFDAMVDAFHSALEKIDVPNVTLAISESGWPSAGNEPYTSIENAQKYNKNLMDHVLGGKGTPRRPGQTFDTFLFEMFNENQKPAGVEQNFGFFYPNMQPIYPFWPC</sequence>
<proteinExistence type="inferred from homology"/>
<reference evidence="8 9" key="1">
    <citation type="submission" date="2014-04" db="EMBL/GenBank/DDBJ databases">
        <authorList>
            <consortium name="International Citrus Genome Consortium"/>
            <person name="Gmitter F."/>
            <person name="Chen C."/>
            <person name="Farmerie W."/>
            <person name="Harkins T."/>
            <person name="Desany B."/>
            <person name="Mohiuddin M."/>
            <person name="Kodira C."/>
            <person name="Borodovsky M."/>
            <person name="Lomsadze A."/>
            <person name="Burns P."/>
            <person name="Jenkins J."/>
            <person name="Prochnik S."/>
            <person name="Shu S."/>
            <person name="Chapman J."/>
            <person name="Pitluck S."/>
            <person name="Schmutz J."/>
            <person name="Rokhsar D."/>
        </authorList>
    </citation>
    <scope>NUCLEOTIDE SEQUENCE</scope>
</reference>
<organism evidence="8 9">
    <name type="scientific">Citrus sinensis</name>
    <name type="common">Sweet orange</name>
    <name type="synonym">Citrus aurantium var. sinensis</name>
    <dbReference type="NCBI Taxonomy" id="2711"/>
    <lineage>
        <taxon>Eukaryota</taxon>
        <taxon>Viridiplantae</taxon>
        <taxon>Streptophyta</taxon>
        <taxon>Embryophyta</taxon>
        <taxon>Tracheophyta</taxon>
        <taxon>Spermatophyta</taxon>
        <taxon>Magnoliopsida</taxon>
        <taxon>eudicotyledons</taxon>
        <taxon>Gunneridae</taxon>
        <taxon>Pentapetalae</taxon>
        <taxon>rosids</taxon>
        <taxon>malvids</taxon>
        <taxon>Sapindales</taxon>
        <taxon>Rutaceae</taxon>
        <taxon>Aurantioideae</taxon>
        <taxon>Citrus</taxon>
    </lineage>
</organism>
<evidence type="ECO:0000256" key="4">
    <source>
        <dbReference type="ARBA" id="ARBA00022801"/>
    </source>
</evidence>
<dbReference type="AlphaFoldDB" id="A0A067GQ47"/>
<dbReference type="FunFam" id="3.20.20.80:FF:000010">
    <property type="entry name" value="glucan endo-1,3-beta-glucosidase, basic"/>
    <property type="match status" value="1"/>
</dbReference>
<evidence type="ECO:0000256" key="6">
    <source>
        <dbReference type="RuleBase" id="RU004335"/>
    </source>
</evidence>
<evidence type="ECO:0000256" key="1">
    <source>
        <dbReference type="ARBA" id="ARBA00000382"/>
    </source>
</evidence>
<dbReference type="SMR" id="A0A067GQ47"/>
<evidence type="ECO:0000256" key="5">
    <source>
        <dbReference type="ARBA" id="ARBA00023295"/>
    </source>
</evidence>
<evidence type="ECO:0000256" key="7">
    <source>
        <dbReference type="RuleBase" id="RU004336"/>
    </source>
</evidence>
<keyword evidence="9" id="KW-1185">Reference proteome</keyword>
<dbReference type="GO" id="GO:0042973">
    <property type="term" value="F:glucan endo-1,3-beta-D-glucosidase activity"/>
    <property type="evidence" value="ECO:0007669"/>
    <property type="project" value="UniProtKB-EC"/>
</dbReference>
<dbReference type="SUPFAM" id="SSF51445">
    <property type="entry name" value="(Trans)glycosidases"/>
    <property type="match status" value="1"/>
</dbReference>
<evidence type="ECO:0000256" key="2">
    <source>
        <dbReference type="ARBA" id="ARBA00008773"/>
    </source>
</evidence>
<dbReference type="EMBL" id="KK784876">
    <property type="protein sequence ID" value="KDO80805.1"/>
    <property type="molecule type" value="Genomic_DNA"/>
</dbReference>
<dbReference type="STRING" id="2711.A0A067GQ47"/>
<dbReference type="Gene3D" id="3.20.20.80">
    <property type="entry name" value="Glycosidases"/>
    <property type="match status" value="1"/>
</dbReference>
<comment type="catalytic activity">
    <reaction evidence="1">
        <text>Hydrolysis of (1-&gt;3)-beta-D-glucosidic linkages in (1-&gt;3)-beta-D-glucans.</text>
        <dbReference type="EC" id="3.2.1.39"/>
    </reaction>
</comment>
<evidence type="ECO:0000256" key="3">
    <source>
        <dbReference type="ARBA" id="ARBA00012780"/>
    </source>
</evidence>
<dbReference type="PANTHER" id="PTHR32227">
    <property type="entry name" value="GLUCAN ENDO-1,3-BETA-GLUCOSIDASE BG1-RELATED-RELATED"/>
    <property type="match status" value="1"/>
</dbReference>
<keyword evidence="4 7" id="KW-0378">Hydrolase</keyword>
<gene>
    <name evidence="8" type="ORF">CISIN_1g043422mg</name>
</gene>
<dbReference type="Pfam" id="PF00332">
    <property type="entry name" value="Glyco_hydro_17"/>
    <property type="match status" value="1"/>
</dbReference>
<keyword evidence="5 7" id="KW-0326">Glycosidase</keyword>